<dbReference type="Proteomes" id="UP000789524">
    <property type="component" value="Unassembled WGS sequence"/>
</dbReference>
<gene>
    <name evidence="2" type="ORF">DCHRY22_LOCUS2452</name>
</gene>
<keyword evidence="3" id="KW-1185">Reference proteome</keyword>
<name>A0A8J2QI35_9NEOP</name>
<feature type="region of interest" description="Disordered" evidence="1">
    <location>
        <begin position="156"/>
        <end position="178"/>
    </location>
</feature>
<comment type="caution">
    <text evidence="2">The sequence shown here is derived from an EMBL/GenBank/DDBJ whole genome shotgun (WGS) entry which is preliminary data.</text>
</comment>
<feature type="region of interest" description="Disordered" evidence="1">
    <location>
        <begin position="107"/>
        <end position="130"/>
    </location>
</feature>
<reference evidence="2" key="1">
    <citation type="submission" date="2021-09" db="EMBL/GenBank/DDBJ databases">
        <authorList>
            <person name="Martin H S."/>
        </authorList>
    </citation>
    <scope>NUCLEOTIDE SEQUENCE</scope>
</reference>
<organism evidence="2 3">
    <name type="scientific">Danaus chrysippus</name>
    <name type="common">African queen</name>
    <dbReference type="NCBI Taxonomy" id="151541"/>
    <lineage>
        <taxon>Eukaryota</taxon>
        <taxon>Metazoa</taxon>
        <taxon>Ecdysozoa</taxon>
        <taxon>Arthropoda</taxon>
        <taxon>Hexapoda</taxon>
        <taxon>Insecta</taxon>
        <taxon>Pterygota</taxon>
        <taxon>Neoptera</taxon>
        <taxon>Endopterygota</taxon>
        <taxon>Lepidoptera</taxon>
        <taxon>Glossata</taxon>
        <taxon>Ditrysia</taxon>
        <taxon>Papilionoidea</taxon>
        <taxon>Nymphalidae</taxon>
        <taxon>Danainae</taxon>
        <taxon>Danaini</taxon>
        <taxon>Danaina</taxon>
        <taxon>Danaus</taxon>
        <taxon>Anosia</taxon>
    </lineage>
</organism>
<evidence type="ECO:0000313" key="3">
    <source>
        <dbReference type="Proteomes" id="UP000789524"/>
    </source>
</evidence>
<sequence length="178" mass="20439">MRISPPAPPPPPAPHTYIHYVKVMHSLVSSDGHSYQTDVCLRVMYRNESETELTMDKEIDSEETRGEGRLVGRGGCGWRRTRSDWTTEMRTHEWRRDDGRVCDEHTERGRRREEKIGSDRGQRSGGTVTSEAGWGRAGCVYWVQRAMCDKSLKKVLSASQTPRPEAGRTQRPELYNYL</sequence>
<dbReference type="EMBL" id="CAKASE010000046">
    <property type="protein sequence ID" value="CAG9560851.1"/>
    <property type="molecule type" value="Genomic_DNA"/>
</dbReference>
<proteinExistence type="predicted"/>
<evidence type="ECO:0000313" key="2">
    <source>
        <dbReference type="EMBL" id="CAG9560851.1"/>
    </source>
</evidence>
<dbReference type="AlphaFoldDB" id="A0A8J2QI35"/>
<protein>
    <submittedName>
        <fullName evidence="2">(African queen) hypothetical protein</fullName>
    </submittedName>
</protein>
<feature type="compositionally biased region" description="Basic and acidic residues" evidence="1">
    <location>
        <begin position="107"/>
        <end position="122"/>
    </location>
</feature>
<evidence type="ECO:0000256" key="1">
    <source>
        <dbReference type="SAM" id="MobiDB-lite"/>
    </source>
</evidence>
<accession>A0A8J2QI35</accession>